<evidence type="ECO:0000256" key="10">
    <source>
        <dbReference type="PROSITE-ProRule" id="PRU01379"/>
    </source>
</evidence>
<feature type="region of interest" description="Disordered" evidence="11">
    <location>
        <begin position="496"/>
        <end position="532"/>
    </location>
</feature>
<evidence type="ECO:0000256" key="11">
    <source>
        <dbReference type="SAM" id="MobiDB-lite"/>
    </source>
</evidence>
<dbReference type="GO" id="GO:0008270">
    <property type="term" value="F:zinc ion binding"/>
    <property type="evidence" value="ECO:0007669"/>
    <property type="project" value="InterPro"/>
</dbReference>
<evidence type="ECO:0000256" key="6">
    <source>
        <dbReference type="ARBA" id="ARBA00022729"/>
    </source>
</evidence>
<feature type="compositionally biased region" description="Polar residues" evidence="11">
    <location>
        <begin position="417"/>
        <end position="436"/>
    </location>
</feature>
<dbReference type="PANTHER" id="PTHR11705:SF154">
    <property type="entry name" value="PEPTIDASE M14 CARBOXYPEPTIDASE A DOMAIN-CONTAINING PROTEIN"/>
    <property type="match status" value="1"/>
</dbReference>
<comment type="similarity">
    <text evidence="2 10">Belongs to the peptidase M14 family.</text>
</comment>
<accession>A0A9Q0BQH7</accession>
<name>A0A9Q0BQH7_9MUSC</name>
<dbReference type="Gene3D" id="3.40.630.10">
    <property type="entry name" value="Zn peptidases"/>
    <property type="match status" value="1"/>
</dbReference>
<feature type="domain" description="Peptidase M14" evidence="12">
    <location>
        <begin position="88"/>
        <end position="393"/>
    </location>
</feature>
<keyword evidence="4" id="KW-0645">Protease</keyword>
<dbReference type="InterPro" id="IPR000834">
    <property type="entry name" value="Peptidase_M14"/>
</dbReference>
<evidence type="ECO:0000256" key="1">
    <source>
        <dbReference type="ARBA" id="ARBA00001947"/>
    </source>
</evidence>
<keyword evidence="14" id="KW-1185">Reference proteome</keyword>
<keyword evidence="6" id="KW-0732">Signal</keyword>
<dbReference type="PANTHER" id="PTHR11705">
    <property type="entry name" value="PROTEASE FAMILY M14 CARBOXYPEPTIDASE A,B"/>
    <property type="match status" value="1"/>
</dbReference>
<feature type="active site" description="Proton donor/acceptor" evidence="10">
    <location>
        <position position="360"/>
    </location>
</feature>
<dbReference type="GO" id="GO:0005615">
    <property type="term" value="C:extracellular space"/>
    <property type="evidence" value="ECO:0007669"/>
    <property type="project" value="TreeGrafter"/>
</dbReference>
<keyword evidence="5" id="KW-0479">Metal-binding</keyword>
<sequence length="538" mass="61267">CIKRNNSRGVGLFVGVRLLPFRGTKPRRRLFGVRTMEDKPKQGTRVALLVVERLHLNIKCQTANDRNRDTPFTPVRRLVIPRPDILHSYLEYKQINQYLEYLAQRYPCFVHMYTLGQTHEKREIRALEINWMNSENMREQSPPPFVANGRSKAPAVHTGEHCRKTVFIEAGTHAREWISISTALNCIYQLTERYTRNIEVLRKLRFIIVPLNVNWRKNRRPHKSSKFVGTDCNRNYDIFWGSGPSKINRNTYKGERAFSEPETRAIRNILDRMSPNLLFFLSLHSYGQSIMYPWGYCRESPLYWRELSSLANSGKSAIKSYNGREYRTGSISCLTKRTIAGSVVDYVYGVLKVPMALVMELPSRELGFQPPVEMVSQIGHESWYGIREMCKRSYDLRLQIKRENEPPLPRPAHYESPQPNNDGMATVSPSLSTEESTAGGDCAKTLAKRKKRAKHSVVAQHEAILRLHRGSKTSGPQVLPEGLHALPAGLFPRQLAPTNPPMKRSGLSRDGRGGGDGVILTSRGKPPISSTMPLGVFL</sequence>
<comment type="cofactor">
    <cofactor evidence="1">
        <name>Zn(2+)</name>
        <dbReference type="ChEBI" id="CHEBI:29105"/>
    </cofactor>
</comment>
<feature type="region of interest" description="Disordered" evidence="11">
    <location>
        <begin position="402"/>
        <end position="439"/>
    </location>
</feature>
<dbReference type="Pfam" id="PF00246">
    <property type="entry name" value="Peptidase_M14"/>
    <property type="match status" value="1"/>
</dbReference>
<keyword evidence="8" id="KW-0862">Zinc</keyword>
<evidence type="ECO:0000256" key="5">
    <source>
        <dbReference type="ARBA" id="ARBA00022723"/>
    </source>
</evidence>
<dbReference type="EMBL" id="JAMKOV010000004">
    <property type="protein sequence ID" value="KAI8040461.1"/>
    <property type="molecule type" value="Genomic_DNA"/>
</dbReference>
<evidence type="ECO:0000256" key="2">
    <source>
        <dbReference type="ARBA" id="ARBA00005988"/>
    </source>
</evidence>
<keyword evidence="7" id="KW-0378">Hydrolase</keyword>
<evidence type="ECO:0000313" key="13">
    <source>
        <dbReference type="EMBL" id="KAI8040461.1"/>
    </source>
</evidence>
<dbReference type="SUPFAM" id="SSF53187">
    <property type="entry name" value="Zn-dependent exopeptidases"/>
    <property type="match status" value="1"/>
</dbReference>
<feature type="non-terminal residue" evidence="13">
    <location>
        <position position="538"/>
    </location>
</feature>
<gene>
    <name evidence="13" type="ORF">M5D96_006404</name>
</gene>
<dbReference type="GO" id="GO:0004181">
    <property type="term" value="F:metallocarboxypeptidase activity"/>
    <property type="evidence" value="ECO:0007669"/>
    <property type="project" value="InterPro"/>
</dbReference>
<organism evidence="13 14">
    <name type="scientific">Drosophila gunungcola</name>
    <name type="common">fruit fly</name>
    <dbReference type="NCBI Taxonomy" id="103775"/>
    <lineage>
        <taxon>Eukaryota</taxon>
        <taxon>Metazoa</taxon>
        <taxon>Ecdysozoa</taxon>
        <taxon>Arthropoda</taxon>
        <taxon>Hexapoda</taxon>
        <taxon>Insecta</taxon>
        <taxon>Pterygota</taxon>
        <taxon>Neoptera</taxon>
        <taxon>Endopterygota</taxon>
        <taxon>Diptera</taxon>
        <taxon>Brachycera</taxon>
        <taxon>Muscomorpha</taxon>
        <taxon>Ephydroidea</taxon>
        <taxon>Drosophilidae</taxon>
        <taxon>Drosophila</taxon>
        <taxon>Sophophora</taxon>
    </lineage>
</organism>
<dbReference type="AlphaFoldDB" id="A0A9Q0BQH7"/>
<dbReference type="SMART" id="SM00631">
    <property type="entry name" value="Zn_pept"/>
    <property type="match status" value="1"/>
</dbReference>
<evidence type="ECO:0000256" key="8">
    <source>
        <dbReference type="ARBA" id="ARBA00022833"/>
    </source>
</evidence>
<dbReference type="FunFam" id="3.40.630.10:FF:000084">
    <property type="entry name" value="Carboxypeptidase B2"/>
    <property type="match status" value="1"/>
</dbReference>
<comment type="caution">
    <text evidence="13">The sequence shown here is derived from an EMBL/GenBank/DDBJ whole genome shotgun (WGS) entry which is preliminary data.</text>
</comment>
<evidence type="ECO:0000313" key="14">
    <source>
        <dbReference type="Proteomes" id="UP001059596"/>
    </source>
</evidence>
<keyword evidence="3" id="KW-0121">Carboxypeptidase</keyword>
<evidence type="ECO:0000256" key="7">
    <source>
        <dbReference type="ARBA" id="ARBA00022801"/>
    </source>
</evidence>
<keyword evidence="9" id="KW-0482">Metalloprotease</keyword>
<dbReference type="PROSITE" id="PS52035">
    <property type="entry name" value="PEPTIDASE_M14"/>
    <property type="match status" value="1"/>
</dbReference>
<proteinExistence type="inferred from homology"/>
<protein>
    <recommendedName>
        <fullName evidence="12">Peptidase M14 domain-containing protein</fullName>
    </recommendedName>
</protein>
<dbReference type="Proteomes" id="UP001059596">
    <property type="component" value="Unassembled WGS sequence"/>
</dbReference>
<evidence type="ECO:0000256" key="4">
    <source>
        <dbReference type="ARBA" id="ARBA00022670"/>
    </source>
</evidence>
<dbReference type="PRINTS" id="PR00765">
    <property type="entry name" value="CRBOXYPTASEA"/>
</dbReference>
<evidence type="ECO:0000259" key="12">
    <source>
        <dbReference type="PROSITE" id="PS52035"/>
    </source>
</evidence>
<evidence type="ECO:0000256" key="9">
    <source>
        <dbReference type="ARBA" id="ARBA00023049"/>
    </source>
</evidence>
<dbReference type="GO" id="GO:0006508">
    <property type="term" value="P:proteolysis"/>
    <property type="evidence" value="ECO:0007669"/>
    <property type="project" value="UniProtKB-KW"/>
</dbReference>
<evidence type="ECO:0000256" key="3">
    <source>
        <dbReference type="ARBA" id="ARBA00022645"/>
    </source>
</evidence>
<reference evidence="13" key="1">
    <citation type="journal article" date="2023" name="Genome Biol. Evol.">
        <title>Long-read-based Genome Assembly of Drosophila gunungcola Reveals Fewer Chemosensory Genes in Flower-breeding Species.</title>
        <authorList>
            <person name="Negi A."/>
            <person name="Liao B.Y."/>
            <person name="Yeh S.D."/>
        </authorList>
    </citation>
    <scope>NUCLEOTIDE SEQUENCE</scope>
    <source>
        <strain evidence="13">Sukarami</strain>
    </source>
</reference>